<gene>
    <name evidence="1" type="ORF">E2C01_049626</name>
</gene>
<dbReference type="Proteomes" id="UP000324222">
    <property type="component" value="Unassembled WGS sequence"/>
</dbReference>
<sequence length="134" mass="15338">MVQACTGVAPSRVQAHLRHQQNNCCGRHSFTQNNCCSHYSLTAHTDTTATTGTAVAPPTHTTHHLKTSFWKLNFNFIRRARSVNLGRRERLRLTHQWELISISLRPPPHTEQHVPMYQTKEFGPHNTETCNSKQ</sequence>
<reference evidence="1 2" key="1">
    <citation type="submission" date="2019-05" db="EMBL/GenBank/DDBJ databases">
        <title>Another draft genome of Portunus trituberculatus and its Hox gene families provides insights of decapod evolution.</title>
        <authorList>
            <person name="Jeong J.-H."/>
            <person name="Song I."/>
            <person name="Kim S."/>
            <person name="Choi T."/>
            <person name="Kim D."/>
            <person name="Ryu S."/>
            <person name="Kim W."/>
        </authorList>
    </citation>
    <scope>NUCLEOTIDE SEQUENCE [LARGE SCALE GENOMIC DNA]</scope>
    <source>
        <tissue evidence="1">Muscle</tissue>
    </source>
</reference>
<protein>
    <submittedName>
        <fullName evidence="1">Uncharacterized protein</fullName>
    </submittedName>
</protein>
<name>A0A5B7G9Z1_PORTR</name>
<organism evidence="1 2">
    <name type="scientific">Portunus trituberculatus</name>
    <name type="common">Swimming crab</name>
    <name type="synonym">Neptunus trituberculatus</name>
    <dbReference type="NCBI Taxonomy" id="210409"/>
    <lineage>
        <taxon>Eukaryota</taxon>
        <taxon>Metazoa</taxon>
        <taxon>Ecdysozoa</taxon>
        <taxon>Arthropoda</taxon>
        <taxon>Crustacea</taxon>
        <taxon>Multicrustacea</taxon>
        <taxon>Malacostraca</taxon>
        <taxon>Eumalacostraca</taxon>
        <taxon>Eucarida</taxon>
        <taxon>Decapoda</taxon>
        <taxon>Pleocyemata</taxon>
        <taxon>Brachyura</taxon>
        <taxon>Eubrachyura</taxon>
        <taxon>Portunoidea</taxon>
        <taxon>Portunidae</taxon>
        <taxon>Portuninae</taxon>
        <taxon>Portunus</taxon>
    </lineage>
</organism>
<dbReference type="AlphaFoldDB" id="A0A5B7G9Z1"/>
<accession>A0A5B7G9Z1</accession>
<keyword evidence="2" id="KW-1185">Reference proteome</keyword>
<proteinExistence type="predicted"/>
<evidence type="ECO:0000313" key="1">
    <source>
        <dbReference type="EMBL" id="MPC55682.1"/>
    </source>
</evidence>
<dbReference type="EMBL" id="VSRR010013365">
    <property type="protein sequence ID" value="MPC55682.1"/>
    <property type="molecule type" value="Genomic_DNA"/>
</dbReference>
<evidence type="ECO:0000313" key="2">
    <source>
        <dbReference type="Proteomes" id="UP000324222"/>
    </source>
</evidence>
<comment type="caution">
    <text evidence="1">The sequence shown here is derived from an EMBL/GenBank/DDBJ whole genome shotgun (WGS) entry which is preliminary data.</text>
</comment>